<evidence type="ECO:0000313" key="2">
    <source>
        <dbReference type="Proteomes" id="UP000288805"/>
    </source>
</evidence>
<dbReference type="AlphaFoldDB" id="A0A438CTR6"/>
<evidence type="ECO:0000313" key="1">
    <source>
        <dbReference type="EMBL" id="RVW26595.1"/>
    </source>
</evidence>
<organism evidence="1 2">
    <name type="scientific">Vitis vinifera</name>
    <name type="common">Grape</name>
    <dbReference type="NCBI Taxonomy" id="29760"/>
    <lineage>
        <taxon>Eukaryota</taxon>
        <taxon>Viridiplantae</taxon>
        <taxon>Streptophyta</taxon>
        <taxon>Embryophyta</taxon>
        <taxon>Tracheophyta</taxon>
        <taxon>Spermatophyta</taxon>
        <taxon>Magnoliopsida</taxon>
        <taxon>eudicotyledons</taxon>
        <taxon>Gunneridae</taxon>
        <taxon>Pentapetalae</taxon>
        <taxon>rosids</taxon>
        <taxon>Vitales</taxon>
        <taxon>Vitaceae</taxon>
        <taxon>Viteae</taxon>
        <taxon>Vitis</taxon>
    </lineage>
</organism>
<comment type="caution">
    <text evidence="1">The sequence shown here is derived from an EMBL/GenBank/DDBJ whole genome shotgun (WGS) entry which is preliminary data.</text>
</comment>
<proteinExistence type="predicted"/>
<reference evidence="1 2" key="1">
    <citation type="journal article" date="2018" name="PLoS Genet.">
        <title>Population sequencing reveals clonal diversity and ancestral inbreeding in the grapevine cultivar Chardonnay.</title>
        <authorList>
            <person name="Roach M.J."/>
            <person name="Johnson D.L."/>
            <person name="Bohlmann J."/>
            <person name="van Vuuren H.J."/>
            <person name="Jones S.J."/>
            <person name="Pretorius I.S."/>
            <person name="Schmidt S.A."/>
            <person name="Borneman A.R."/>
        </authorList>
    </citation>
    <scope>NUCLEOTIDE SEQUENCE [LARGE SCALE GENOMIC DNA]</scope>
    <source>
        <strain evidence="2">cv. Chardonnay</strain>
        <tissue evidence="1">Leaf</tissue>
    </source>
</reference>
<dbReference type="Proteomes" id="UP000288805">
    <property type="component" value="Unassembled WGS sequence"/>
</dbReference>
<name>A0A438CTR6_VITVI</name>
<protein>
    <submittedName>
        <fullName evidence="1">Uncharacterized protein</fullName>
    </submittedName>
</protein>
<dbReference type="EMBL" id="QGNW01002000">
    <property type="protein sequence ID" value="RVW26595.1"/>
    <property type="molecule type" value="Genomic_DNA"/>
</dbReference>
<gene>
    <name evidence="1" type="ORF">CK203_103915</name>
</gene>
<sequence length="232" mass="26100">MSGAAPAINGISQFWWCKRKNNVTGDTNSAVKLEVSNEEESVGSLKKQNKIMGILDEQNTDAAENILRGLVGKGLMVRYRGKRGLKEELLTVSSRGEEHPSDCLFNKLMAFSSFVGMAMVGFEKKIISLSVALFVKESKTRREEVLATLSGLCEDKAPRLDGFTMLLAKVRANKLKKWWVLDKIGFGDKWVKWIKWCIFMVKFSILVNGVLFNFPRALGDEASKWEEEAVKE</sequence>
<accession>A0A438CTR6</accession>